<reference evidence="4" key="2">
    <citation type="submission" date="2018-05" db="EMBL/GenBank/DDBJ databases">
        <title>OpunRS2 (Oryza punctata Reference Sequence Version 2).</title>
        <authorList>
            <person name="Zhang J."/>
            <person name="Kudrna D."/>
            <person name="Lee S."/>
            <person name="Talag J."/>
            <person name="Welchert J."/>
            <person name="Wing R.A."/>
        </authorList>
    </citation>
    <scope>NUCLEOTIDE SEQUENCE [LARGE SCALE GENOMIC DNA]</scope>
</reference>
<dbReference type="EnsemblPlants" id="OPUNC03G37690.1">
    <property type="protein sequence ID" value="OPUNC03G37690.1"/>
    <property type="gene ID" value="OPUNC03G37690"/>
</dbReference>
<dbReference type="GO" id="GO:0006353">
    <property type="term" value="P:DNA-templated transcription termination"/>
    <property type="evidence" value="ECO:0007669"/>
    <property type="project" value="UniProtKB-KW"/>
</dbReference>
<keyword evidence="2" id="KW-0805">Transcription regulation</keyword>
<dbReference type="eggNOG" id="KOG1267">
    <property type="taxonomic scope" value="Eukaryota"/>
</dbReference>
<dbReference type="GO" id="GO:0003676">
    <property type="term" value="F:nucleic acid binding"/>
    <property type="evidence" value="ECO:0007669"/>
    <property type="project" value="InterPro"/>
</dbReference>
<evidence type="ECO:0000313" key="5">
    <source>
        <dbReference type="Proteomes" id="UP000026962"/>
    </source>
</evidence>
<dbReference type="SMART" id="SM00733">
    <property type="entry name" value="Mterf"/>
    <property type="match status" value="3"/>
</dbReference>
<dbReference type="Proteomes" id="UP000026962">
    <property type="component" value="Chromosome 3"/>
</dbReference>
<dbReference type="Gramene" id="OPUNC03G37690.1">
    <property type="protein sequence ID" value="OPUNC03G37690.1"/>
    <property type="gene ID" value="OPUNC03G37690"/>
</dbReference>
<sequence length="225" mass="24871">MEFPSNPLSIDDGYLLMSPSNPDAVLAFLSGLGLSRPDIAAVVVNDPRFICARVDKTLATRVAELGDLGLSRSQIARLIPVARSVFRCKSLAPRLAFLLTEFGSLDRCLEVVKTNYGVLTSNIETVIKPNLVVLKECGISIANWRTYASVSRVMNRPTKHLEQAVVRANEYGAKQGSRMFAHAVVIFGILGQEKLAKRLELFKRLGWSQDDLSLAVRRMPHTSYP</sequence>
<accession>A0A0E0KLE9</accession>
<keyword evidence="5" id="KW-1185">Reference proteome</keyword>
<dbReference type="PANTHER" id="PTHR13068:SF136">
    <property type="entry name" value="OS06G0224400 PROTEIN"/>
    <property type="match status" value="1"/>
</dbReference>
<dbReference type="AlphaFoldDB" id="A0A0E0KLE9"/>
<dbReference type="HOGENOM" id="CLU_034145_3_0_1"/>
<evidence type="ECO:0000256" key="3">
    <source>
        <dbReference type="ARBA" id="ARBA00022946"/>
    </source>
</evidence>
<evidence type="ECO:0000256" key="1">
    <source>
        <dbReference type="ARBA" id="ARBA00007692"/>
    </source>
</evidence>
<dbReference type="InterPro" id="IPR038538">
    <property type="entry name" value="MTERF_sf"/>
</dbReference>
<evidence type="ECO:0000256" key="2">
    <source>
        <dbReference type="ARBA" id="ARBA00022472"/>
    </source>
</evidence>
<dbReference type="Pfam" id="PF02536">
    <property type="entry name" value="mTERF"/>
    <property type="match status" value="1"/>
</dbReference>
<keyword evidence="2" id="KW-0806">Transcription termination</keyword>
<dbReference type="STRING" id="4537.A0A0E0KLE9"/>
<dbReference type="InterPro" id="IPR003690">
    <property type="entry name" value="MTERF"/>
</dbReference>
<dbReference type="Gene3D" id="1.25.70.10">
    <property type="entry name" value="Transcription termination factor 3, mitochondrial"/>
    <property type="match status" value="1"/>
</dbReference>
<organism evidence="4">
    <name type="scientific">Oryza punctata</name>
    <name type="common">Red rice</name>
    <dbReference type="NCBI Taxonomy" id="4537"/>
    <lineage>
        <taxon>Eukaryota</taxon>
        <taxon>Viridiplantae</taxon>
        <taxon>Streptophyta</taxon>
        <taxon>Embryophyta</taxon>
        <taxon>Tracheophyta</taxon>
        <taxon>Spermatophyta</taxon>
        <taxon>Magnoliopsida</taxon>
        <taxon>Liliopsida</taxon>
        <taxon>Poales</taxon>
        <taxon>Poaceae</taxon>
        <taxon>BOP clade</taxon>
        <taxon>Oryzoideae</taxon>
        <taxon>Oryzeae</taxon>
        <taxon>Oryzinae</taxon>
        <taxon>Oryza</taxon>
    </lineage>
</organism>
<keyword evidence="2" id="KW-0804">Transcription</keyword>
<comment type="similarity">
    <text evidence="1">Belongs to the mTERF family.</text>
</comment>
<dbReference type="PANTHER" id="PTHR13068">
    <property type="entry name" value="CGI-12 PROTEIN-RELATED"/>
    <property type="match status" value="1"/>
</dbReference>
<protein>
    <submittedName>
        <fullName evidence="4">Uncharacterized protein</fullName>
    </submittedName>
</protein>
<reference evidence="4" key="1">
    <citation type="submission" date="2015-04" db="UniProtKB">
        <authorList>
            <consortium name="EnsemblPlants"/>
        </authorList>
    </citation>
    <scope>IDENTIFICATION</scope>
</reference>
<name>A0A0E0KLE9_ORYPU</name>
<evidence type="ECO:0000313" key="4">
    <source>
        <dbReference type="EnsemblPlants" id="OPUNC03G37690.1"/>
    </source>
</evidence>
<proteinExistence type="inferred from homology"/>
<keyword evidence="3" id="KW-0809">Transit peptide</keyword>
<dbReference type="OMA" id="ISIANWR"/>